<evidence type="ECO:0000256" key="1">
    <source>
        <dbReference type="SAM" id="MobiDB-lite"/>
    </source>
</evidence>
<comment type="caution">
    <text evidence="2">The sequence shown here is derived from an EMBL/GenBank/DDBJ whole genome shotgun (WGS) entry which is preliminary data.</text>
</comment>
<feature type="compositionally biased region" description="Polar residues" evidence="1">
    <location>
        <begin position="100"/>
        <end position="109"/>
    </location>
</feature>
<name>A0AAJ0H745_9PEZI</name>
<feature type="region of interest" description="Disordered" evidence="1">
    <location>
        <begin position="80"/>
        <end position="112"/>
    </location>
</feature>
<protein>
    <submittedName>
        <fullName evidence="2">Uncharacterized protein</fullName>
    </submittedName>
</protein>
<dbReference type="EMBL" id="JAUIQD010000008">
    <property type="protein sequence ID" value="KAK3341863.1"/>
    <property type="molecule type" value="Genomic_DNA"/>
</dbReference>
<dbReference type="AlphaFoldDB" id="A0AAJ0H745"/>
<organism evidence="2 3">
    <name type="scientific">Lasiosphaeria hispida</name>
    <dbReference type="NCBI Taxonomy" id="260671"/>
    <lineage>
        <taxon>Eukaryota</taxon>
        <taxon>Fungi</taxon>
        <taxon>Dikarya</taxon>
        <taxon>Ascomycota</taxon>
        <taxon>Pezizomycotina</taxon>
        <taxon>Sordariomycetes</taxon>
        <taxon>Sordariomycetidae</taxon>
        <taxon>Sordariales</taxon>
        <taxon>Lasiosphaeriaceae</taxon>
        <taxon>Lasiosphaeria</taxon>
    </lineage>
</organism>
<accession>A0AAJ0H745</accession>
<dbReference type="Proteomes" id="UP001275084">
    <property type="component" value="Unassembled WGS sequence"/>
</dbReference>
<gene>
    <name evidence="2" type="ORF">B0T25DRAFT_354884</name>
</gene>
<keyword evidence="3" id="KW-1185">Reference proteome</keyword>
<reference evidence="2" key="2">
    <citation type="submission" date="2023-06" db="EMBL/GenBank/DDBJ databases">
        <authorList>
            <consortium name="Lawrence Berkeley National Laboratory"/>
            <person name="Haridas S."/>
            <person name="Hensen N."/>
            <person name="Bonometti L."/>
            <person name="Westerberg I."/>
            <person name="Brannstrom I.O."/>
            <person name="Guillou S."/>
            <person name="Cros-Aarteil S."/>
            <person name="Calhoun S."/>
            <person name="Kuo A."/>
            <person name="Mondo S."/>
            <person name="Pangilinan J."/>
            <person name="Riley R."/>
            <person name="Labutti K."/>
            <person name="Andreopoulos B."/>
            <person name="Lipzen A."/>
            <person name="Chen C."/>
            <person name="Yanf M."/>
            <person name="Daum C."/>
            <person name="Ng V."/>
            <person name="Clum A."/>
            <person name="Steindorff A."/>
            <person name="Ohm R."/>
            <person name="Martin F."/>
            <person name="Silar P."/>
            <person name="Natvig D."/>
            <person name="Lalanne C."/>
            <person name="Gautier V."/>
            <person name="Ament-Velasquez S.L."/>
            <person name="Kruys A."/>
            <person name="Hutchinson M.I."/>
            <person name="Powell A.J."/>
            <person name="Barry K."/>
            <person name="Miller A.N."/>
            <person name="Grigoriev I.V."/>
            <person name="Debuchy R."/>
            <person name="Gladieux P."/>
            <person name="Thoren M.H."/>
            <person name="Johannesson H."/>
        </authorList>
    </citation>
    <scope>NUCLEOTIDE SEQUENCE</scope>
    <source>
        <strain evidence="2">CBS 955.72</strain>
    </source>
</reference>
<reference evidence="2" key="1">
    <citation type="journal article" date="2023" name="Mol. Phylogenet. Evol.">
        <title>Genome-scale phylogeny and comparative genomics of the fungal order Sordariales.</title>
        <authorList>
            <person name="Hensen N."/>
            <person name="Bonometti L."/>
            <person name="Westerberg I."/>
            <person name="Brannstrom I.O."/>
            <person name="Guillou S."/>
            <person name="Cros-Aarteil S."/>
            <person name="Calhoun S."/>
            <person name="Haridas S."/>
            <person name="Kuo A."/>
            <person name="Mondo S."/>
            <person name="Pangilinan J."/>
            <person name="Riley R."/>
            <person name="LaButti K."/>
            <person name="Andreopoulos B."/>
            <person name="Lipzen A."/>
            <person name="Chen C."/>
            <person name="Yan M."/>
            <person name="Daum C."/>
            <person name="Ng V."/>
            <person name="Clum A."/>
            <person name="Steindorff A."/>
            <person name="Ohm R.A."/>
            <person name="Martin F."/>
            <person name="Silar P."/>
            <person name="Natvig D.O."/>
            <person name="Lalanne C."/>
            <person name="Gautier V."/>
            <person name="Ament-Velasquez S.L."/>
            <person name="Kruys A."/>
            <person name="Hutchinson M.I."/>
            <person name="Powell A.J."/>
            <person name="Barry K."/>
            <person name="Miller A.N."/>
            <person name="Grigoriev I.V."/>
            <person name="Debuchy R."/>
            <person name="Gladieux P."/>
            <person name="Hiltunen Thoren M."/>
            <person name="Johannesson H."/>
        </authorList>
    </citation>
    <scope>NUCLEOTIDE SEQUENCE</scope>
    <source>
        <strain evidence="2">CBS 955.72</strain>
    </source>
</reference>
<evidence type="ECO:0000313" key="2">
    <source>
        <dbReference type="EMBL" id="KAK3341863.1"/>
    </source>
</evidence>
<sequence length="187" mass="21210">MSANDFVLIPNIPPGEEARRRDAAIDLLSSDGINPQSLSPEQFYILANQPPEQQKESLAMFARYGAEQLRVVYPNKDGFNCSRSTPTRGHDGLPQPAVERNQSQPSTSGFLELDGSHRHLEHQMEIVSKLHEFDRATLKGITTNCKSLARPRFLEQRSLRRGLTRALMIRLNGSPRGTMRMRRLRFV</sequence>
<proteinExistence type="predicted"/>
<evidence type="ECO:0000313" key="3">
    <source>
        <dbReference type="Proteomes" id="UP001275084"/>
    </source>
</evidence>